<name>A0A1A9QCK3_9MOLU</name>
<organism evidence="1 2">
    <name type="scientific">Candidatus Mycoplasma haematobovis</name>
    <dbReference type="NCBI Taxonomy" id="432608"/>
    <lineage>
        <taxon>Bacteria</taxon>
        <taxon>Bacillati</taxon>
        <taxon>Mycoplasmatota</taxon>
        <taxon>Mollicutes</taxon>
        <taxon>Mycoplasmataceae</taxon>
        <taxon>Mycoplasma</taxon>
    </lineage>
</organism>
<protein>
    <submittedName>
        <fullName evidence="1">Uncharacterized protein</fullName>
    </submittedName>
</protein>
<evidence type="ECO:0000313" key="2">
    <source>
        <dbReference type="Proteomes" id="UP000077623"/>
    </source>
</evidence>
<reference evidence="2" key="1">
    <citation type="submission" date="2016-04" db="EMBL/GenBank/DDBJ databases">
        <authorList>
            <person name="Quiroz-Castaneda R.E."/>
            <person name="Martinez-Ocampo F."/>
        </authorList>
    </citation>
    <scope>NUCLEOTIDE SEQUENCE [LARGE SCALE GENOMIC DNA]</scope>
    <source>
        <strain evidence="2">INIFAP01</strain>
    </source>
</reference>
<dbReference type="RefSeq" id="WP_187150354.1">
    <property type="nucleotide sequence ID" value="NZ_LWUJ01000012.1"/>
</dbReference>
<proteinExistence type="predicted"/>
<gene>
    <name evidence="1" type="ORF">A6V39_03585</name>
</gene>
<dbReference type="EMBL" id="LWUJ01000012">
    <property type="protein sequence ID" value="OAL09968.1"/>
    <property type="molecule type" value="Genomic_DNA"/>
</dbReference>
<accession>A0A1A9QCK3</accession>
<sequence length="103" mass="11668">MSRWCVVPISLAAILDKRGSVALVPSNKPKWDKKIKKYRTENNNPLKFDQLQLSQGPGVTDDDYKNIQNKCDSLKNISSYAENFETALNQSELWCSEKLSFAG</sequence>
<comment type="caution">
    <text evidence="1">The sequence shown here is derived from an EMBL/GenBank/DDBJ whole genome shotgun (WGS) entry which is preliminary data.</text>
</comment>
<dbReference type="AlphaFoldDB" id="A0A1A9QCK3"/>
<keyword evidence="2" id="KW-1185">Reference proteome</keyword>
<dbReference type="Proteomes" id="UP000077623">
    <property type="component" value="Unassembled WGS sequence"/>
</dbReference>
<evidence type="ECO:0000313" key="1">
    <source>
        <dbReference type="EMBL" id="OAL09968.1"/>
    </source>
</evidence>